<sequence>MKTYAFAVLMLLAGASALPTISEDELRQQRVITDTILGLIDGVSQAIQARGLDPYHLKFAESSFALSEPEILSGYAFARDVNLVGLSNIRVNNINFSILAQRLTIDLSLPNLRGSVGESHFEMNLFDRELDGQGSGSLEIVNLGLKADVRVSVGVISGITVRSIDLDLYLDNVVSDLQVNLFGRDLSASFNNFFNGLPAFVKENTVAINGLLEYIAWIIVERVLDN</sequence>
<dbReference type="PANTHER" id="PTHR11008:SF29">
    <property type="entry name" value="IP17226P"/>
    <property type="match status" value="1"/>
</dbReference>
<proteinExistence type="predicted"/>
<evidence type="ECO:0000313" key="4">
    <source>
        <dbReference type="RefSeq" id="XP_013163492.1"/>
    </source>
</evidence>
<protein>
    <submittedName>
        <fullName evidence="4">Uncharacterized protein LOC106114730</fullName>
    </submittedName>
</protein>
<dbReference type="Proteomes" id="UP000053268">
    <property type="component" value="Unassembled WGS sequence"/>
</dbReference>
<dbReference type="Gene3D" id="3.15.10.30">
    <property type="entry name" value="Haemolymph juvenile hormone binding protein"/>
    <property type="match status" value="1"/>
</dbReference>
<reference evidence="4" key="2">
    <citation type="submission" date="2025-04" db="UniProtKB">
        <authorList>
            <consortium name="RefSeq"/>
        </authorList>
    </citation>
    <scope>IDENTIFICATION</scope>
</reference>
<name>A0A194PJU1_PAPXU</name>
<dbReference type="AlphaFoldDB" id="A0A194PJU1"/>
<dbReference type="Proteomes" id="UP000694872">
    <property type="component" value="Unplaced"/>
</dbReference>
<feature type="signal peptide" evidence="1">
    <location>
        <begin position="1"/>
        <end position="17"/>
    </location>
</feature>
<gene>
    <name evidence="4" type="primary">LOC106114730</name>
    <name evidence="2" type="ORF">RR46_10847</name>
</gene>
<organism evidence="2 3">
    <name type="scientific">Papilio xuthus</name>
    <name type="common">Asian swallowtail butterfly</name>
    <dbReference type="NCBI Taxonomy" id="66420"/>
    <lineage>
        <taxon>Eukaryota</taxon>
        <taxon>Metazoa</taxon>
        <taxon>Ecdysozoa</taxon>
        <taxon>Arthropoda</taxon>
        <taxon>Hexapoda</taxon>
        <taxon>Insecta</taxon>
        <taxon>Pterygota</taxon>
        <taxon>Neoptera</taxon>
        <taxon>Endopterygota</taxon>
        <taxon>Lepidoptera</taxon>
        <taxon>Glossata</taxon>
        <taxon>Ditrysia</taxon>
        <taxon>Papilionoidea</taxon>
        <taxon>Papilionidae</taxon>
        <taxon>Papilioninae</taxon>
        <taxon>Papilio</taxon>
    </lineage>
</organism>
<dbReference type="GeneID" id="106114730"/>
<accession>A0A194PJU1</accession>
<dbReference type="EMBL" id="KQ459602">
    <property type="protein sequence ID" value="KPI93587.1"/>
    <property type="molecule type" value="Genomic_DNA"/>
</dbReference>
<evidence type="ECO:0000256" key="1">
    <source>
        <dbReference type="SAM" id="SignalP"/>
    </source>
</evidence>
<evidence type="ECO:0000313" key="3">
    <source>
        <dbReference type="Proteomes" id="UP000053268"/>
    </source>
</evidence>
<dbReference type="RefSeq" id="XP_013163492.1">
    <property type="nucleotide sequence ID" value="XM_013308038.1"/>
</dbReference>
<dbReference type="PANTHER" id="PTHR11008">
    <property type="entry name" value="PROTEIN TAKEOUT-LIKE PROTEIN"/>
    <property type="match status" value="1"/>
</dbReference>
<dbReference type="Pfam" id="PF06585">
    <property type="entry name" value="JHBP"/>
    <property type="match status" value="1"/>
</dbReference>
<keyword evidence="3" id="KW-1185">Reference proteome</keyword>
<keyword evidence="1" id="KW-0732">Signal</keyword>
<feature type="chain" id="PRO_5044554327" evidence="1">
    <location>
        <begin position="18"/>
        <end position="226"/>
    </location>
</feature>
<dbReference type="InterPro" id="IPR038606">
    <property type="entry name" value="To_sf"/>
</dbReference>
<evidence type="ECO:0000313" key="2">
    <source>
        <dbReference type="EMBL" id="KPI93587.1"/>
    </source>
</evidence>
<dbReference type="OrthoDB" id="7339216at2759"/>
<reference evidence="2 3" key="1">
    <citation type="journal article" date="2015" name="Nat. Commun.">
        <title>Outbred genome sequencing and CRISPR/Cas9 gene editing in butterflies.</title>
        <authorList>
            <person name="Li X."/>
            <person name="Fan D."/>
            <person name="Zhang W."/>
            <person name="Liu G."/>
            <person name="Zhang L."/>
            <person name="Zhao L."/>
            <person name="Fang X."/>
            <person name="Chen L."/>
            <person name="Dong Y."/>
            <person name="Chen Y."/>
            <person name="Ding Y."/>
            <person name="Zhao R."/>
            <person name="Feng M."/>
            <person name="Zhu Y."/>
            <person name="Feng Y."/>
            <person name="Jiang X."/>
            <person name="Zhu D."/>
            <person name="Xiang H."/>
            <person name="Feng X."/>
            <person name="Li S."/>
            <person name="Wang J."/>
            <person name="Zhang G."/>
            <person name="Kronforst M.R."/>
            <person name="Wang W."/>
        </authorList>
    </citation>
    <scope>NUCLEOTIDE SEQUENCE [LARGE SCALE GENOMIC DNA]</scope>
    <source>
        <strain evidence="2">Ya'a_city_454_Px</strain>
        <tissue evidence="2">Whole body</tissue>
    </source>
</reference>
<dbReference type="KEGG" id="pxu:106114730"/>
<dbReference type="GO" id="GO:0005615">
    <property type="term" value="C:extracellular space"/>
    <property type="evidence" value="ECO:0007669"/>
    <property type="project" value="TreeGrafter"/>
</dbReference>
<dbReference type="InterPro" id="IPR010562">
    <property type="entry name" value="Haemolymph_juvenile_hormone-bd"/>
</dbReference>